<evidence type="ECO:0000259" key="1">
    <source>
        <dbReference type="Pfam" id="PF03033"/>
    </source>
</evidence>
<dbReference type="SUPFAM" id="SSF53756">
    <property type="entry name" value="UDP-Glycosyltransferase/glycogen phosphorylase"/>
    <property type="match status" value="1"/>
</dbReference>
<dbReference type="Pfam" id="PF03033">
    <property type="entry name" value="Glyco_transf_28"/>
    <property type="match status" value="1"/>
</dbReference>
<dbReference type="RefSeq" id="WP_107136175.1">
    <property type="nucleotide sequence ID" value="NZ_PYSV01000001.1"/>
</dbReference>
<dbReference type="InterPro" id="IPR050426">
    <property type="entry name" value="Glycosyltransferase_28"/>
</dbReference>
<dbReference type="OrthoDB" id="9805366at2"/>
<name>A0A2T3WCL4_9DEIO</name>
<dbReference type="GO" id="GO:0005975">
    <property type="term" value="P:carbohydrate metabolic process"/>
    <property type="evidence" value="ECO:0007669"/>
    <property type="project" value="InterPro"/>
</dbReference>
<dbReference type="GO" id="GO:0016758">
    <property type="term" value="F:hexosyltransferase activity"/>
    <property type="evidence" value="ECO:0007669"/>
    <property type="project" value="InterPro"/>
</dbReference>
<keyword evidence="3" id="KW-0808">Transferase</keyword>
<dbReference type="GO" id="GO:0008194">
    <property type="term" value="F:UDP-glycosyltransferase activity"/>
    <property type="evidence" value="ECO:0007669"/>
    <property type="project" value="InterPro"/>
</dbReference>
<proteinExistence type="predicted"/>
<dbReference type="CDD" id="cd03784">
    <property type="entry name" value="GT1_Gtf-like"/>
    <property type="match status" value="1"/>
</dbReference>
<protein>
    <submittedName>
        <fullName evidence="3">Glycosyltransferase</fullName>
    </submittedName>
</protein>
<evidence type="ECO:0000313" key="3">
    <source>
        <dbReference type="EMBL" id="PTA69582.1"/>
    </source>
</evidence>
<keyword evidence="4" id="KW-1185">Reference proteome</keyword>
<dbReference type="PANTHER" id="PTHR48050">
    <property type="entry name" value="STEROL 3-BETA-GLUCOSYLTRANSFERASE"/>
    <property type="match status" value="1"/>
</dbReference>
<evidence type="ECO:0000313" key="4">
    <source>
        <dbReference type="Proteomes" id="UP000240317"/>
    </source>
</evidence>
<organism evidence="3 4">
    <name type="scientific">Deinococcus arcticus</name>
    <dbReference type="NCBI Taxonomy" id="2136176"/>
    <lineage>
        <taxon>Bacteria</taxon>
        <taxon>Thermotogati</taxon>
        <taxon>Deinococcota</taxon>
        <taxon>Deinococci</taxon>
        <taxon>Deinococcales</taxon>
        <taxon>Deinococcaceae</taxon>
        <taxon>Deinococcus</taxon>
    </lineage>
</organism>
<dbReference type="InterPro" id="IPR002213">
    <property type="entry name" value="UDP_glucos_trans"/>
</dbReference>
<sequence>MNLTLFAMGSQGDVQPYLALGAGLQRAGHHVRVAVPENFVPLAAAAGLEAVALQGNVQALMDQPELRALLARGNMLAINRYTSAAARAAAPVWAQQGLQAAQGADLLVTGLGGLAHSVGEKLGLPVLEAPVVPLTPTRDFPAVLLPAGMSRLGGWANALSHRLVRHMMTQQGRPAVVRQTLGLPRRAPRTRRWPTPPTLYGVSPLVVPRPRDWPAHVHLTGYWFLPEAAWTPPTGLDAFLAAGPPPVSIGFGSMGLRDPAATTALVLGALAQTGQRAVLLSGWGGLASGELPSHVYAAPPLPHSWLFARVSAVVHHGGAGTTAAGLRAGVPSVLTPFFGDQPFWAGRVRALGVGPAPIPQRRLTPDLLAGALRQTQEGALRERAAALGQRLRAEDGVAEAVRHIEAYGRALGHR</sequence>
<dbReference type="Proteomes" id="UP000240317">
    <property type="component" value="Unassembled WGS sequence"/>
</dbReference>
<feature type="domain" description="Glycosyltransferase family 28 N-terminal" evidence="1">
    <location>
        <begin position="4"/>
        <end position="133"/>
    </location>
</feature>
<dbReference type="Pfam" id="PF06722">
    <property type="entry name" value="EryCIII-like_C"/>
    <property type="match status" value="1"/>
</dbReference>
<reference evidence="3 4" key="1">
    <citation type="submission" date="2018-03" db="EMBL/GenBank/DDBJ databases">
        <title>Draft genome of Deinococcus sp. OD32.</title>
        <authorList>
            <person name="Wang X.-P."/>
            <person name="Du Z.-J."/>
        </authorList>
    </citation>
    <scope>NUCLEOTIDE SEQUENCE [LARGE SCALE GENOMIC DNA]</scope>
    <source>
        <strain evidence="3 4">OD32</strain>
    </source>
</reference>
<dbReference type="Gene3D" id="3.40.50.2000">
    <property type="entry name" value="Glycogen Phosphorylase B"/>
    <property type="match status" value="2"/>
</dbReference>
<accession>A0A2T3WCL4</accession>
<dbReference type="AlphaFoldDB" id="A0A2T3WCL4"/>
<dbReference type="GO" id="GO:0033072">
    <property type="term" value="P:vancomycin biosynthetic process"/>
    <property type="evidence" value="ECO:0007669"/>
    <property type="project" value="UniProtKB-ARBA"/>
</dbReference>
<gene>
    <name evidence="3" type="ORF">C8263_00700</name>
</gene>
<dbReference type="InterPro" id="IPR004276">
    <property type="entry name" value="GlycoTrans_28_N"/>
</dbReference>
<comment type="caution">
    <text evidence="3">The sequence shown here is derived from an EMBL/GenBank/DDBJ whole genome shotgun (WGS) entry which is preliminary data.</text>
</comment>
<dbReference type="FunFam" id="3.40.50.2000:FF:000009">
    <property type="entry name" value="Sterol 3-beta-glucosyltransferase UGT80A2"/>
    <property type="match status" value="1"/>
</dbReference>
<evidence type="ECO:0000259" key="2">
    <source>
        <dbReference type="Pfam" id="PF06722"/>
    </source>
</evidence>
<dbReference type="InterPro" id="IPR010610">
    <property type="entry name" value="EryCIII-like_C"/>
</dbReference>
<feature type="domain" description="Erythromycin biosynthesis protein CIII-like C-terminal" evidence="2">
    <location>
        <begin position="289"/>
        <end position="405"/>
    </location>
</feature>
<dbReference type="EMBL" id="PYSV01000001">
    <property type="protein sequence ID" value="PTA69582.1"/>
    <property type="molecule type" value="Genomic_DNA"/>
</dbReference>
<dbReference type="PANTHER" id="PTHR48050:SF13">
    <property type="entry name" value="STEROL 3-BETA-GLUCOSYLTRANSFERASE UGT80A2"/>
    <property type="match status" value="1"/>
</dbReference>